<evidence type="ECO:0000256" key="8">
    <source>
        <dbReference type="RuleBase" id="RU004249"/>
    </source>
</evidence>
<accession>A0ABM8ISJ4</accession>
<evidence type="ECO:0000259" key="9">
    <source>
        <dbReference type="PROSITE" id="PS51671"/>
    </source>
</evidence>
<proteinExistence type="inferred from homology"/>
<name>A0ABM8ISJ4_9CREN</name>
<dbReference type="Pfam" id="PF22468">
    <property type="entry name" value="ACT_9"/>
    <property type="match status" value="1"/>
</dbReference>
<comment type="pathway">
    <text evidence="8">Amino-acid biosynthesis; L-lysine biosynthesis via DAP pathway; (S)-tetrahydrodipicolinate from L-aspartate: step 1/4.</text>
</comment>
<dbReference type="GeneID" id="89288125"/>
<organism evidence="10 11">
    <name type="scientific">Pyrodictium abyssi</name>
    <dbReference type="NCBI Taxonomy" id="54256"/>
    <lineage>
        <taxon>Archaea</taxon>
        <taxon>Thermoproteota</taxon>
        <taxon>Thermoprotei</taxon>
        <taxon>Desulfurococcales</taxon>
        <taxon>Pyrodictiaceae</taxon>
        <taxon>Pyrodictium</taxon>
    </lineage>
</organism>
<comment type="pathway">
    <text evidence="8">Amino-acid biosynthesis; L-methionine biosynthesis via de novo pathway; L-homoserine from L-aspartate: step 1/3.</text>
</comment>
<reference evidence="10 11" key="1">
    <citation type="submission" date="2023-09" db="EMBL/GenBank/DDBJ databases">
        <title>Pyrofollis japonicus gen. nov. sp. nov., a novel member of the family Pyrodictiaceae isolated from the Iheya North hydrothermal field.</title>
        <authorList>
            <person name="Miyazaki U."/>
            <person name="Sanari M."/>
            <person name="Tame A."/>
            <person name="Kitajima M."/>
            <person name="Okamoto A."/>
            <person name="Sawayama S."/>
            <person name="Miyazaki J."/>
            <person name="Takai K."/>
            <person name="Nakagawa S."/>
        </authorList>
    </citation>
    <scope>NUCLEOTIDE SEQUENCE [LARGE SCALE GENOMIC DNA]</scope>
    <source>
        <strain evidence="10 11">AV2</strain>
    </source>
</reference>
<dbReference type="InterPro" id="IPR002912">
    <property type="entry name" value="ACT_dom"/>
</dbReference>
<keyword evidence="11" id="KW-1185">Reference proteome</keyword>
<dbReference type="InterPro" id="IPR036393">
    <property type="entry name" value="AceGlu_kinase-like_sf"/>
</dbReference>
<sequence>MAAIEGLVVAKFGGSLLRDASGYITAAQEVAELRQRGRRVAVVVSAMKGVTDELIDIVERPSGWEPRLRRIMERYYSAARGAVNSERELTNVLGELSRLFDELFKLVWAVKVIGEATPNARAAIVSFGERLSAALMAAVLRSNGIEAVWLGGREAGIIAEGDPWEATVDYPASEEMVRKKLTPLIERNVVPVVTGFVAGTREGRTVLLGRGGSDYTATLLGRFLQAEEVILFTDVPGVMTADPRKIKNAKVIERLSFAEAMELALLGAKRMHPKTFEPVMGTETRIRITMPGANQATLVDSRGGGPPLKAVVVNDDVSLVTVTGGGLVGRIGTAAKVTGVAAKLGINILAIMQPITETRISLVVRRRYAEKLAAALSEELEHIVSRVDVEEASAVSVVGDGLREPRISSRIVERAAGLGGVKSILWAPGSPILVTFVEPSEAWTIAEQLHEEVVSQWQTS</sequence>
<evidence type="ECO:0000256" key="5">
    <source>
        <dbReference type="ARBA" id="ARBA00022840"/>
    </source>
</evidence>
<comment type="pathway">
    <text evidence="8">Amino-acid biosynthesis; L-threonine biosynthesis; L-threonine from L-aspartate: step 1/5.</text>
</comment>
<dbReference type="PANTHER" id="PTHR21499">
    <property type="entry name" value="ASPARTATE KINASE"/>
    <property type="match status" value="1"/>
</dbReference>
<dbReference type="RefSeq" id="WP_338250861.1">
    <property type="nucleotide sequence ID" value="NZ_AP028907.1"/>
</dbReference>
<dbReference type="EC" id="2.7.2.4" evidence="7"/>
<evidence type="ECO:0000256" key="7">
    <source>
        <dbReference type="RuleBase" id="RU003448"/>
    </source>
</evidence>
<comment type="catalytic activity">
    <reaction evidence="6 7">
        <text>L-aspartate + ATP = 4-phospho-L-aspartate + ADP</text>
        <dbReference type="Rhea" id="RHEA:23776"/>
        <dbReference type="ChEBI" id="CHEBI:29991"/>
        <dbReference type="ChEBI" id="CHEBI:30616"/>
        <dbReference type="ChEBI" id="CHEBI:57535"/>
        <dbReference type="ChEBI" id="CHEBI:456216"/>
        <dbReference type="EC" id="2.7.2.4"/>
    </reaction>
</comment>
<dbReference type="Gene3D" id="3.30.2130.10">
    <property type="entry name" value="VC0802-like"/>
    <property type="match status" value="1"/>
</dbReference>
<dbReference type="InterPro" id="IPR001048">
    <property type="entry name" value="Asp/Glu/Uridylate_kinase"/>
</dbReference>
<dbReference type="Proteomes" id="UP001341135">
    <property type="component" value="Chromosome"/>
</dbReference>
<dbReference type="PIRSF" id="PIRSF000726">
    <property type="entry name" value="Asp_kin"/>
    <property type="match status" value="1"/>
</dbReference>
<evidence type="ECO:0000256" key="6">
    <source>
        <dbReference type="ARBA" id="ARBA00047872"/>
    </source>
</evidence>
<keyword evidence="2 7" id="KW-0808">Transferase</keyword>
<evidence type="ECO:0000256" key="2">
    <source>
        <dbReference type="ARBA" id="ARBA00022679"/>
    </source>
</evidence>
<dbReference type="SUPFAM" id="SSF55021">
    <property type="entry name" value="ACT-like"/>
    <property type="match status" value="1"/>
</dbReference>
<dbReference type="EMBL" id="AP028907">
    <property type="protein sequence ID" value="BES80537.1"/>
    <property type="molecule type" value="Genomic_DNA"/>
</dbReference>
<dbReference type="NCBIfam" id="TIGR00657">
    <property type="entry name" value="asp_kinases"/>
    <property type="match status" value="1"/>
</dbReference>
<dbReference type="InterPro" id="IPR005260">
    <property type="entry name" value="Asp_kin_monofn"/>
</dbReference>
<dbReference type="Gene3D" id="3.40.1160.10">
    <property type="entry name" value="Acetylglutamate kinase-like"/>
    <property type="match status" value="1"/>
</dbReference>
<dbReference type="SUPFAM" id="SSF53633">
    <property type="entry name" value="Carbamate kinase-like"/>
    <property type="match status" value="1"/>
</dbReference>
<dbReference type="InterPro" id="IPR045865">
    <property type="entry name" value="ACT-like_dom_sf"/>
</dbReference>
<dbReference type="InterPro" id="IPR001341">
    <property type="entry name" value="Asp_kinase"/>
</dbReference>
<protein>
    <recommendedName>
        <fullName evidence="7">Aspartokinase</fullName>
        <ecNumber evidence="7">2.7.2.4</ecNumber>
    </recommendedName>
</protein>
<dbReference type="PANTHER" id="PTHR21499:SF70">
    <property type="entry name" value="ASPARTOKINASE"/>
    <property type="match status" value="1"/>
</dbReference>
<dbReference type="Pfam" id="PF00696">
    <property type="entry name" value="AA_kinase"/>
    <property type="match status" value="1"/>
</dbReference>
<evidence type="ECO:0000313" key="11">
    <source>
        <dbReference type="Proteomes" id="UP001341135"/>
    </source>
</evidence>
<dbReference type="PROSITE" id="PS51671">
    <property type="entry name" value="ACT"/>
    <property type="match status" value="1"/>
</dbReference>
<gene>
    <name evidence="10" type="ORF">PABY_01040</name>
</gene>
<dbReference type="InterPro" id="IPR054352">
    <property type="entry name" value="ACT_Aspartokinase"/>
</dbReference>
<comment type="similarity">
    <text evidence="1 7">Belongs to the aspartokinase family.</text>
</comment>
<keyword evidence="8" id="KW-0028">Amino-acid biosynthesis</keyword>
<evidence type="ECO:0000313" key="10">
    <source>
        <dbReference type="EMBL" id="BES80537.1"/>
    </source>
</evidence>
<evidence type="ECO:0000256" key="1">
    <source>
        <dbReference type="ARBA" id="ARBA00010122"/>
    </source>
</evidence>
<keyword evidence="3" id="KW-0547">Nucleotide-binding</keyword>
<evidence type="ECO:0000256" key="3">
    <source>
        <dbReference type="ARBA" id="ARBA00022741"/>
    </source>
</evidence>
<dbReference type="GO" id="GO:0016301">
    <property type="term" value="F:kinase activity"/>
    <property type="evidence" value="ECO:0007669"/>
    <property type="project" value="UniProtKB-KW"/>
</dbReference>
<keyword evidence="5" id="KW-0067">ATP-binding</keyword>
<keyword evidence="4 7" id="KW-0418">Kinase</keyword>
<feature type="domain" description="ACT" evidence="9">
    <location>
        <begin position="322"/>
        <end position="394"/>
    </location>
</feature>
<evidence type="ECO:0000256" key="4">
    <source>
        <dbReference type="ARBA" id="ARBA00022777"/>
    </source>
</evidence>